<gene>
    <name evidence="2" type="ORF">g.2333</name>
</gene>
<feature type="non-terminal residue" evidence="2">
    <location>
        <position position="1"/>
    </location>
</feature>
<proteinExistence type="predicted"/>
<feature type="non-terminal residue" evidence="2">
    <location>
        <position position="100"/>
    </location>
</feature>
<sequence>KINNEVDERVTEEENFVDDVIATIGTFTKNYLLLNKTESQLEDEVDNLLDDALSKDRYELFDGVEIKKSKDKEANEKEDEAEIERKDKEEERALFPKYSY</sequence>
<reference evidence="2" key="1">
    <citation type="submission" date="2015-09" db="EMBL/GenBank/DDBJ databases">
        <title>De novo assembly of Pectinophora gossypiella (Pink Bollworm) gut transcriptome.</title>
        <authorList>
            <person name="Tassone E.E."/>
        </authorList>
    </citation>
    <scope>NUCLEOTIDE SEQUENCE</scope>
</reference>
<name>A0A1E1WDT3_PECGO</name>
<feature type="region of interest" description="Disordered" evidence="1">
    <location>
        <begin position="69"/>
        <end position="88"/>
    </location>
</feature>
<dbReference type="EMBL" id="GDQN01005911">
    <property type="protein sequence ID" value="JAT85143.1"/>
    <property type="molecule type" value="Transcribed_RNA"/>
</dbReference>
<organism evidence="2">
    <name type="scientific">Pectinophora gossypiella</name>
    <name type="common">Cotton pink bollworm</name>
    <name type="synonym">Depressaria gossypiella</name>
    <dbReference type="NCBI Taxonomy" id="13191"/>
    <lineage>
        <taxon>Eukaryota</taxon>
        <taxon>Metazoa</taxon>
        <taxon>Ecdysozoa</taxon>
        <taxon>Arthropoda</taxon>
        <taxon>Hexapoda</taxon>
        <taxon>Insecta</taxon>
        <taxon>Pterygota</taxon>
        <taxon>Neoptera</taxon>
        <taxon>Endopterygota</taxon>
        <taxon>Lepidoptera</taxon>
        <taxon>Glossata</taxon>
        <taxon>Ditrysia</taxon>
        <taxon>Gelechioidea</taxon>
        <taxon>Gelechiidae</taxon>
        <taxon>Apatetrinae</taxon>
        <taxon>Pectinophora</taxon>
    </lineage>
</organism>
<protein>
    <submittedName>
        <fullName evidence="2">Uncharacterized protein</fullName>
    </submittedName>
</protein>
<evidence type="ECO:0000256" key="1">
    <source>
        <dbReference type="SAM" id="MobiDB-lite"/>
    </source>
</evidence>
<evidence type="ECO:0000313" key="2">
    <source>
        <dbReference type="EMBL" id="JAT85143.1"/>
    </source>
</evidence>
<dbReference type="AlphaFoldDB" id="A0A1E1WDT3"/>
<dbReference type="OrthoDB" id="6334967at2759"/>
<accession>A0A1E1WDT3</accession>